<comment type="caution">
    <text evidence="2">The sequence shown here is derived from an EMBL/GenBank/DDBJ whole genome shotgun (WGS) entry which is preliminary data.</text>
</comment>
<dbReference type="RefSeq" id="WP_209555522.1">
    <property type="nucleotide sequence ID" value="NZ_JAEDXU010000001.1"/>
</dbReference>
<protein>
    <recommendedName>
        <fullName evidence="4">WxL domain-containing protein</fullName>
    </recommendedName>
</protein>
<evidence type="ECO:0008006" key="4">
    <source>
        <dbReference type="Google" id="ProtNLM"/>
    </source>
</evidence>
<dbReference type="EMBL" id="JAEDXU010000001">
    <property type="protein sequence ID" value="MBP1044717.1"/>
    <property type="molecule type" value="Genomic_DNA"/>
</dbReference>
<feature type="signal peptide" evidence="1">
    <location>
        <begin position="1"/>
        <end position="25"/>
    </location>
</feature>
<evidence type="ECO:0000313" key="2">
    <source>
        <dbReference type="EMBL" id="MBP1044717.1"/>
    </source>
</evidence>
<proteinExistence type="predicted"/>
<evidence type="ECO:0000313" key="3">
    <source>
        <dbReference type="Proteomes" id="UP000673375"/>
    </source>
</evidence>
<gene>
    <name evidence="2" type="ORF">I6N96_00380</name>
</gene>
<feature type="chain" id="PRO_5046110639" description="WxL domain-containing protein" evidence="1">
    <location>
        <begin position="26"/>
        <end position="269"/>
    </location>
</feature>
<keyword evidence="3" id="KW-1185">Reference proteome</keyword>
<name>A0ABS4CE29_9ENTE</name>
<organism evidence="2 3">
    <name type="scientific">Enterococcus larvae</name>
    <dbReference type="NCBI Taxonomy" id="2794352"/>
    <lineage>
        <taxon>Bacteria</taxon>
        <taxon>Bacillati</taxon>
        <taxon>Bacillota</taxon>
        <taxon>Bacilli</taxon>
        <taxon>Lactobacillales</taxon>
        <taxon>Enterococcaceae</taxon>
        <taxon>Enterococcus</taxon>
    </lineage>
</organism>
<evidence type="ECO:0000256" key="1">
    <source>
        <dbReference type="SAM" id="SignalP"/>
    </source>
</evidence>
<reference evidence="2 3" key="1">
    <citation type="submission" date="2020-12" db="EMBL/GenBank/DDBJ databases">
        <title>Vagococcus allomyrinae sp. nov. and Enterococcus lavae sp. nov., isolated from the larvae of Allomyrina dichotoma.</title>
        <authorList>
            <person name="Lee S.D."/>
        </authorList>
    </citation>
    <scope>NUCLEOTIDE SEQUENCE [LARGE SCALE GENOMIC DNA]</scope>
    <source>
        <strain evidence="2 3">BWM-S5</strain>
    </source>
</reference>
<accession>A0ABS4CE29</accession>
<keyword evidence="1" id="KW-0732">Signal</keyword>
<sequence>MKKCGVIFVMGLAIGIAGMSVEAEAFGYNDHVQFPNDSIRDGIAYKLETFDLLPEYYYENGNFSEFNFDLVPGGRFDSVGPFAWSYFSNSLEGLQYVKTRELNLDASYVELNQIGENASYEVMNIRNSNTDYPGTQTNGVTDLSFMKDLPNLKEFNFSTENGYALVDISKLSEFPSIEKAVIQTNAFMPTISLSSTYRKYELFDPILLSSQFADAAVAYSSTDNSFTNTDGLLRWSEIPAGTEYLNLEWTVENGDFKYDGVVMIPIVWK</sequence>
<dbReference type="Proteomes" id="UP000673375">
    <property type="component" value="Unassembled WGS sequence"/>
</dbReference>